<dbReference type="Pfam" id="PF00168">
    <property type="entry name" value="C2"/>
    <property type="match status" value="1"/>
</dbReference>
<feature type="domain" description="C2" evidence="2">
    <location>
        <begin position="54"/>
        <end position="177"/>
    </location>
</feature>
<name>A0AAD8NET2_9APIA</name>
<dbReference type="InterPro" id="IPR035892">
    <property type="entry name" value="C2_domain_sf"/>
</dbReference>
<feature type="region of interest" description="Disordered" evidence="1">
    <location>
        <begin position="365"/>
        <end position="411"/>
    </location>
</feature>
<dbReference type="PROSITE" id="PS50004">
    <property type="entry name" value="C2"/>
    <property type="match status" value="1"/>
</dbReference>
<protein>
    <submittedName>
        <fullName evidence="3">C2 domain-containing protein</fullName>
    </submittedName>
</protein>
<dbReference type="SMART" id="SM00239">
    <property type="entry name" value="C2"/>
    <property type="match status" value="1"/>
</dbReference>
<feature type="compositionally biased region" description="Basic and acidic residues" evidence="1">
    <location>
        <begin position="365"/>
        <end position="390"/>
    </location>
</feature>
<reference evidence="3" key="2">
    <citation type="submission" date="2023-05" db="EMBL/GenBank/DDBJ databases">
        <authorList>
            <person name="Schelkunov M.I."/>
        </authorList>
    </citation>
    <scope>NUCLEOTIDE SEQUENCE</scope>
    <source>
        <strain evidence="3">Hsosn_3</strain>
        <tissue evidence="3">Leaf</tissue>
    </source>
</reference>
<evidence type="ECO:0000259" key="2">
    <source>
        <dbReference type="PROSITE" id="PS50004"/>
    </source>
</evidence>
<dbReference type="InterPro" id="IPR000008">
    <property type="entry name" value="C2_dom"/>
</dbReference>
<reference evidence="3" key="1">
    <citation type="submission" date="2023-02" db="EMBL/GenBank/DDBJ databases">
        <title>Genome of toxic invasive species Heracleum sosnowskyi carries increased number of genes despite the absence of recent whole-genome duplications.</title>
        <authorList>
            <person name="Schelkunov M."/>
            <person name="Shtratnikova V."/>
            <person name="Makarenko M."/>
            <person name="Klepikova A."/>
            <person name="Omelchenko D."/>
            <person name="Novikova G."/>
            <person name="Obukhova E."/>
            <person name="Bogdanov V."/>
            <person name="Penin A."/>
            <person name="Logacheva M."/>
        </authorList>
    </citation>
    <scope>NUCLEOTIDE SEQUENCE</scope>
    <source>
        <strain evidence="3">Hsosn_3</strain>
        <tissue evidence="3">Leaf</tissue>
    </source>
</reference>
<dbReference type="PANTHER" id="PTHR31208">
    <property type="entry name" value="EXPRESSED PROTEIN"/>
    <property type="match status" value="1"/>
</dbReference>
<dbReference type="SUPFAM" id="SSF49562">
    <property type="entry name" value="C2 domain (Calcium/lipid-binding domain, CaLB)"/>
    <property type="match status" value="1"/>
</dbReference>
<dbReference type="EMBL" id="JAUIZM010000001">
    <property type="protein sequence ID" value="KAK1405496.1"/>
    <property type="molecule type" value="Genomic_DNA"/>
</dbReference>
<dbReference type="Proteomes" id="UP001237642">
    <property type="component" value="Unassembled WGS sequence"/>
</dbReference>
<evidence type="ECO:0000313" key="3">
    <source>
        <dbReference type="EMBL" id="KAK1405496.1"/>
    </source>
</evidence>
<evidence type="ECO:0000256" key="1">
    <source>
        <dbReference type="SAM" id="MobiDB-lite"/>
    </source>
</evidence>
<dbReference type="AlphaFoldDB" id="A0AAD8NET2"/>
<feature type="compositionally biased region" description="Basic and acidic residues" evidence="1">
    <location>
        <begin position="463"/>
        <end position="484"/>
    </location>
</feature>
<sequence length="496" mass="54097">MGSRGNWAYTYTTATSSEFNSCLEIMLPGSSVVSKTIEPEMNLASEKPGNLSSGHGLIEGGGSEKSKAVIGVLDVYIHQARDVQNICIYHKQDVYAKICLTDDLEKNASTHTVNGGGRDPVFNENLRLDVRSIESSLKCEIWMLSRIKNYLQDQLLGYALVPLTDVVIENGKLAKEFSLTSDDMFNSPTGSVQLTLAYDGASPEVLEIPSTRSSLPVSAVEQGNEGISSVPREFEMIEFPDPKIANENDMMVMEYYAIPCVNLDSEDPKIIDNADKIIHSEVDTPARPVESDEVNEVSKVQTSQSSASVNGFPSTNSSSPSVSVVTSSTSVCDSPGASKFVVSSEEKTEEVAKVSEVVELDVVSHEEETEDVAKASDFDSHPEKTEDVAKASDFVNQDVVSPSEKTKDVGEAHVSDVIKPLVSVNIEPEQKVVQQDYVDMYMKSMQQFTEALAKMNLPLDKAAPTEKENKESANKEQTSKDSGKTSKVFYGSRAFF</sequence>
<proteinExistence type="predicted"/>
<feature type="compositionally biased region" description="Polar residues" evidence="1">
    <location>
        <begin position="298"/>
        <end position="312"/>
    </location>
</feature>
<organism evidence="3 4">
    <name type="scientific">Heracleum sosnowskyi</name>
    <dbReference type="NCBI Taxonomy" id="360622"/>
    <lineage>
        <taxon>Eukaryota</taxon>
        <taxon>Viridiplantae</taxon>
        <taxon>Streptophyta</taxon>
        <taxon>Embryophyta</taxon>
        <taxon>Tracheophyta</taxon>
        <taxon>Spermatophyta</taxon>
        <taxon>Magnoliopsida</taxon>
        <taxon>eudicotyledons</taxon>
        <taxon>Gunneridae</taxon>
        <taxon>Pentapetalae</taxon>
        <taxon>asterids</taxon>
        <taxon>campanulids</taxon>
        <taxon>Apiales</taxon>
        <taxon>Apiaceae</taxon>
        <taxon>Apioideae</taxon>
        <taxon>apioid superclade</taxon>
        <taxon>Tordylieae</taxon>
        <taxon>Tordyliinae</taxon>
        <taxon>Heracleum</taxon>
    </lineage>
</organism>
<dbReference type="PANTHER" id="PTHR31208:SF10">
    <property type="entry name" value="C2 DOMAIN-CONTAINING PROTEIN"/>
    <property type="match status" value="1"/>
</dbReference>
<feature type="region of interest" description="Disordered" evidence="1">
    <location>
        <begin position="283"/>
        <end position="319"/>
    </location>
</feature>
<comment type="caution">
    <text evidence="3">The sequence shown here is derived from an EMBL/GenBank/DDBJ whole genome shotgun (WGS) entry which is preliminary data.</text>
</comment>
<dbReference type="CDD" id="cd00030">
    <property type="entry name" value="C2"/>
    <property type="match status" value="1"/>
</dbReference>
<gene>
    <name evidence="3" type="ORF">POM88_005101</name>
</gene>
<feature type="region of interest" description="Disordered" evidence="1">
    <location>
        <begin position="459"/>
        <end position="485"/>
    </location>
</feature>
<keyword evidence="4" id="KW-1185">Reference proteome</keyword>
<accession>A0AAD8NET2</accession>
<evidence type="ECO:0000313" key="4">
    <source>
        <dbReference type="Proteomes" id="UP001237642"/>
    </source>
</evidence>
<dbReference type="Gene3D" id="2.60.40.150">
    <property type="entry name" value="C2 domain"/>
    <property type="match status" value="1"/>
</dbReference>